<dbReference type="PROSITE" id="PS01117">
    <property type="entry name" value="HTH_MARR_1"/>
    <property type="match status" value="1"/>
</dbReference>
<accession>A0A0R2LBE4</accession>
<dbReference type="Proteomes" id="UP000321429">
    <property type="component" value="Unassembled WGS sequence"/>
</dbReference>
<evidence type="ECO:0000259" key="4">
    <source>
        <dbReference type="PROSITE" id="PS50995"/>
    </source>
</evidence>
<proteinExistence type="predicted"/>
<evidence type="ECO:0000313" key="7">
    <source>
        <dbReference type="Proteomes" id="UP000051139"/>
    </source>
</evidence>
<dbReference type="EMBL" id="BJUD01000001">
    <property type="protein sequence ID" value="GEK27741.1"/>
    <property type="molecule type" value="Genomic_DNA"/>
</dbReference>
<dbReference type="PRINTS" id="PR00598">
    <property type="entry name" value="HTHMARR"/>
</dbReference>
<reference evidence="6 7" key="1">
    <citation type="journal article" date="2015" name="Genome Announc.">
        <title>Expanding the biotechnology potential of lactobacilli through comparative genomics of 213 strains and associated genera.</title>
        <authorList>
            <person name="Sun Z."/>
            <person name="Harris H.M."/>
            <person name="McCann A."/>
            <person name="Guo C."/>
            <person name="Argimon S."/>
            <person name="Zhang W."/>
            <person name="Yang X."/>
            <person name="Jeffery I.B."/>
            <person name="Cooney J.C."/>
            <person name="Kagawa T.F."/>
            <person name="Liu W."/>
            <person name="Song Y."/>
            <person name="Salvetti E."/>
            <person name="Wrobel A."/>
            <person name="Rasinkangas P."/>
            <person name="Parkhill J."/>
            <person name="Rea M.C."/>
            <person name="O'Sullivan O."/>
            <person name="Ritari J."/>
            <person name="Douillard F.P."/>
            <person name="Paul Ross R."/>
            <person name="Yang R."/>
            <person name="Briner A.E."/>
            <person name="Felis G.E."/>
            <person name="de Vos W.M."/>
            <person name="Barrangou R."/>
            <person name="Klaenhammer T.R."/>
            <person name="Caufield P.W."/>
            <person name="Cui Y."/>
            <person name="Zhang H."/>
            <person name="O'Toole P.W."/>
        </authorList>
    </citation>
    <scope>NUCLEOTIDE SEQUENCE [LARGE SCALE GENOMIC DNA]</scope>
    <source>
        <strain evidence="6 7">DSM 22696</strain>
    </source>
</reference>
<gene>
    <name evidence="6" type="ORF">IV55_GL000858</name>
    <name evidence="5" type="ORF">LSI01_00520</name>
</gene>
<protein>
    <submittedName>
        <fullName evidence="6">Transcriptional regulator</fullName>
    </submittedName>
</protein>
<dbReference type="OrthoDB" id="2309055at2"/>
<name>A0A0R2LBE4_9LACO</name>
<dbReference type="STRING" id="348151.IV55_GL000858"/>
<comment type="caution">
    <text evidence="6">The sequence shown here is derived from an EMBL/GenBank/DDBJ whole genome shotgun (WGS) entry which is preliminary data.</text>
</comment>
<dbReference type="SMART" id="SM00347">
    <property type="entry name" value="HTH_MARR"/>
    <property type="match status" value="1"/>
</dbReference>
<dbReference type="GO" id="GO:0003700">
    <property type="term" value="F:DNA-binding transcription factor activity"/>
    <property type="evidence" value="ECO:0007669"/>
    <property type="project" value="InterPro"/>
</dbReference>
<evidence type="ECO:0000256" key="1">
    <source>
        <dbReference type="ARBA" id="ARBA00023015"/>
    </source>
</evidence>
<dbReference type="AlphaFoldDB" id="A0A0R2LBE4"/>
<dbReference type="PROSITE" id="PS50995">
    <property type="entry name" value="HTH_MARR_2"/>
    <property type="match status" value="1"/>
</dbReference>
<dbReference type="RefSeq" id="WP_057808913.1">
    <property type="nucleotide sequence ID" value="NZ_BJUD01000001.1"/>
</dbReference>
<keyword evidence="2" id="KW-0238">DNA-binding</keyword>
<evidence type="ECO:0000313" key="6">
    <source>
        <dbReference type="EMBL" id="KRN96982.1"/>
    </source>
</evidence>
<dbReference type="Gene3D" id="1.10.10.10">
    <property type="entry name" value="Winged helix-like DNA-binding domain superfamily/Winged helix DNA-binding domain"/>
    <property type="match status" value="1"/>
</dbReference>
<dbReference type="InterPro" id="IPR000835">
    <property type="entry name" value="HTH_MarR-typ"/>
</dbReference>
<dbReference type="PANTHER" id="PTHR42756">
    <property type="entry name" value="TRANSCRIPTIONAL REGULATOR, MARR"/>
    <property type="match status" value="1"/>
</dbReference>
<evidence type="ECO:0000256" key="3">
    <source>
        <dbReference type="ARBA" id="ARBA00023163"/>
    </source>
</evidence>
<evidence type="ECO:0000256" key="2">
    <source>
        <dbReference type="ARBA" id="ARBA00023125"/>
    </source>
</evidence>
<evidence type="ECO:0000313" key="5">
    <source>
        <dbReference type="EMBL" id="GEK27741.1"/>
    </source>
</evidence>
<keyword evidence="3" id="KW-0804">Transcription</keyword>
<dbReference type="PATRIC" id="fig|348151.3.peg.883"/>
<dbReference type="Proteomes" id="UP000051139">
    <property type="component" value="Unassembled WGS sequence"/>
</dbReference>
<sequence length="163" mass="18294">MTKQFTNHELTEKFYALQLLFELEARRQVDSPLVYQQGQGNILLALGQTDGQSQRALSQALNISAPSITEFVTKLVLKGYVRREKSPADKRVSLVFLTSAGRESLRAMQQTELGGWDYLKADQQTQFGELMDQLIHGLGQKYQAKTDADLLSTLQSKVVDDAK</sequence>
<dbReference type="Pfam" id="PF01047">
    <property type="entry name" value="MarR"/>
    <property type="match status" value="1"/>
</dbReference>
<dbReference type="SUPFAM" id="SSF46785">
    <property type="entry name" value="Winged helix' DNA-binding domain"/>
    <property type="match status" value="1"/>
</dbReference>
<dbReference type="EMBL" id="JQCB01000002">
    <property type="protein sequence ID" value="KRN96982.1"/>
    <property type="molecule type" value="Genomic_DNA"/>
</dbReference>
<dbReference type="InterPro" id="IPR036388">
    <property type="entry name" value="WH-like_DNA-bd_sf"/>
</dbReference>
<dbReference type="InterPro" id="IPR023187">
    <property type="entry name" value="Tscrpt_reg_MarR-type_CS"/>
</dbReference>
<reference evidence="5 8" key="2">
    <citation type="submission" date="2019-07" db="EMBL/GenBank/DDBJ databases">
        <title>Whole genome shotgun sequence of Lactobacillus siliginis NBRC 101315.</title>
        <authorList>
            <person name="Hosoyama A."/>
            <person name="Uohara A."/>
            <person name="Ohji S."/>
            <person name="Ichikawa N."/>
        </authorList>
    </citation>
    <scope>NUCLEOTIDE SEQUENCE [LARGE SCALE GENOMIC DNA]</scope>
    <source>
        <strain evidence="5 8">NBRC 101315</strain>
    </source>
</reference>
<dbReference type="PANTHER" id="PTHR42756:SF1">
    <property type="entry name" value="TRANSCRIPTIONAL REPRESSOR OF EMRAB OPERON"/>
    <property type="match status" value="1"/>
</dbReference>
<dbReference type="GO" id="GO:0003677">
    <property type="term" value="F:DNA binding"/>
    <property type="evidence" value="ECO:0007669"/>
    <property type="project" value="UniProtKB-KW"/>
</dbReference>
<evidence type="ECO:0000313" key="8">
    <source>
        <dbReference type="Proteomes" id="UP000321429"/>
    </source>
</evidence>
<keyword evidence="7" id="KW-1185">Reference proteome</keyword>
<organism evidence="6 7">
    <name type="scientific">Furfurilactobacillus siliginis</name>
    <dbReference type="NCBI Taxonomy" id="348151"/>
    <lineage>
        <taxon>Bacteria</taxon>
        <taxon>Bacillati</taxon>
        <taxon>Bacillota</taxon>
        <taxon>Bacilli</taxon>
        <taxon>Lactobacillales</taxon>
        <taxon>Lactobacillaceae</taxon>
        <taxon>Furfurilactobacillus</taxon>
    </lineage>
</organism>
<feature type="domain" description="HTH marR-type" evidence="4">
    <location>
        <begin position="7"/>
        <end position="160"/>
    </location>
</feature>
<keyword evidence="1" id="KW-0805">Transcription regulation</keyword>
<dbReference type="InterPro" id="IPR036390">
    <property type="entry name" value="WH_DNA-bd_sf"/>
</dbReference>